<feature type="region of interest" description="Disordered" evidence="1">
    <location>
        <begin position="1"/>
        <end position="58"/>
    </location>
</feature>
<protein>
    <submittedName>
        <fullName evidence="2">Uncharacterized protein</fullName>
    </submittedName>
</protein>
<reference evidence="2" key="1">
    <citation type="journal article" date="2019" name="bioRxiv">
        <title>The Genome of the Zebra Mussel, Dreissena polymorpha: A Resource for Invasive Species Research.</title>
        <authorList>
            <person name="McCartney M.A."/>
            <person name="Auch B."/>
            <person name="Kono T."/>
            <person name="Mallez S."/>
            <person name="Zhang Y."/>
            <person name="Obille A."/>
            <person name="Becker A."/>
            <person name="Abrahante J.E."/>
            <person name="Garbe J."/>
            <person name="Badalamenti J.P."/>
            <person name="Herman A."/>
            <person name="Mangelson H."/>
            <person name="Liachko I."/>
            <person name="Sullivan S."/>
            <person name="Sone E.D."/>
            <person name="Koren S."/>
            <person name="Silverstein K.A.T."/>
            <person name="Beckman K.B."/>
            <person name="Gohl D.M."/>
        </authorList>
    </citation>
    <scope>NUCLEOTIDE SEQUENCE</scope>
    <source>
        <strain evidence="2">Duluth1</strain>
        <tissue evidence="2">Whole animal</tissue>
    </source>
</reference>
<dbReference type="EMBL" id="JAIWYP010000007">
    <property type="protein sequence ID" value="KAH3799269.1"/>
    <property type="molecule type" value="Genomic_DNA"/>
</dbReference>
<dbReference type="AlphaFoldDB" id="A0A9D4FHK8"/>
<name>A0A9D4FHK8_DREPO</name>
<evidence type="ECO:0000313" key="2">
    <source>
        <dbReference type="EMBL" id="KAH3799269.1"/>
    </source>
</evidence>
<reference evidence="2" key="2">
    <citation type="submission" date="2020-11" db="EMBL/GenBank/DDBJ databases">
        <authorList>
            <person name="McCartney M.A."/>
            <person name="Auch B."/>
            <person name="Kono T."/>
            <person name="Mallez S."/>
            <person name="Becker A."/>
            <person name="Gohl D.M."/>
            <person name="Silverstein K.A.T."/>
            <person name="Koren S."/>
            <person name="Bechman K.B."/>
            <person name="Herman A."/>
            <person name="Abrahante J.E."/>
            <person name="Garbe J."/>
        </authorList>
    </citation>
    <scope>NUCLEOTIDE SEQUENCE</scope>
    <source>
        <strain evidence="2">Duluth1</strain>
        <tissue evidence="2">Whole animal</tissue>
    </source>
</reference>
<dbReference type="Proteomes" id="UP000828390">
    <property type="component" value="Unassembled WGS sequence"/>
</dbReference>
<organism evidence="2 3">
    <name type="scientific">Dreissena polymorpha</name>
    <name type="common">Zebra mussel</name>
    <name type="synonym">Mytilus polymorpha</name>
    <dbReference type="NCBI Taxonomy" id="45954"/>
    <lineage>
        <taxon>Eukaryota</taxon>
        <taxon>Metazoa</taxon>
        <taxon>Spiralia</taxon>
        <taxon>Lophotrochozoa</taxon>
        <taxon>Mollusca</taxon>
        <taxon>Bivalvia</taxon>
        <taxon>Autobranchia</taxon>
        <taxon>Heteroconchia</taxon>
        <taxon>Euheterodonta</taxon>
        <taxon>Imparidentia</taxon>
        <taxon>Neoheterodontei</taxon>
        <taxon>Myida</taxon>
        <taxon>Dreissenoidea</taxon>
        <taxon>Dreissenidae</taxon>
        <taxon>Dreissena</taxon>
    </lineage>
</organism>
<feature type="compositionally biased region" description="Polar residues" evidence="1">
    <location>
        <begin position="1"/>
        <end position="23"/>
    </location>
</feature>
<gene>
    <name evidence="2" type="ORF">DPMN_152875</name>
</gene>
<accession>A0A9D4FHK8</accession>
<evidence type="ECO:0000256" key="1">
    <source>
        <dbReference type="SAM" id="MobiDB-lite"/>
    </source>
</evidence>
<proteinExistence type="predicted"/>
<keyword evidence="3" id="KW-1185">Reference proteome</keyword>
<evidence type="ECO:0000313" key="3">
    <source>
        <dbReference type="Proteomes" id="UP000828390"/>
    </source>
</evidence>
<sequence length="58" mass="6734">MQQIQQPKSQSARGQSDTDSYCQESEYDDIENLRKNRSQSSSNFNEWRENEKATGGVF</sequence>
<comment type="caution">
    <text evidence="2">The sequence shown here is derived from an EMBL/GenBank/DDBJ whole genome shotgun (WGS) entry which is preliminary data.</text>
</comment>